<name>A0A6C0U5Z5_9GAMM</name>
<keyword evidence="1 4" id="KW-0808">Transferase</keyword>
<reference evidence="4 5" key="1">
    <citation type="submission" date="2020-02" db="EMBL/GenBank/DDBJ databases">
        <title>Genome sequencing for Kineobactrum sp. M2.</title>
        <authorList>
            <person name="Park S.-J."/>
        </authorList>
    </citation>
    <scope>NUCLEOTIDE SEQUENCE [LARGE SCALE GENOMIC DNA]</scope>
    <source>
        <strain evidence="4 5">M2</strain>
    </source>
</reference>
<dbReference type="EMBL" id="CP048711">
    <property type="protein sequence ID" value="QIB67622.1"/>
    <property type="molecule type" value="Genomic_DNA"/>
</dbReference>
<feature type="domain" description="Glycosyltransferase subfamily 4-like N-terminal" evidence="3">
    <location>
        <begin position="32"/>
        <end position="232"/>
    </location>
</feature>
<dbReference type="PANTHER" id="PTHR46401">
    <property type="entry name" value="GLYCOSYLTRANSFERASE WBBK-RELATED"/>
    <property type="match status" value="1"/>
</dbReference>
<dbReference type="Pfam" id="PF00534">
    <property type="entry name" value="Glycos_transf_1"/>
    <property type="match status" value="1"/>
</dbReference>
<dbReference type="Pfam" id="PF13439">
    <property type="entry name" value="Glyco_transf_4"/>
    <property type="match status" value="1"/>
</dbReference>
<feature type="domain" description="Glycosyl transferase family 1" evidence="2">
    <location>
        <begin position="246"/>
        <end position="397"/>
    </location>
</feature>
<dbReference type="AlphaFoldDB" id="A0A6C0U5Z5"/>
<dbReference type="CDD" id="cd03801">
    <property type="entry name" value="GT4_PimA-like"/>
    <property type="match status" value="1"/>
</dbReference>
<dbReference type="InterPro" id="IPR028098">
    <property type="entry name" value="Glyco_trans_4-like_N"/>
</dbReference>
<keyword evidence="5" id="KW-1185">Reference proteome</keyword>
<evidence type="ECO:0000313" key="5">
    <source>
        <dbReference type="Proteomes" id="UP000477680"/>
    </source>
</evidence>
<dbReference type="PANTHER" id="PTHR46401:SF2">
    <property type="entry name" value="GLYCOSYLTRANSFERASE WBBK-RELATED"/>
    <property type="match status" value="1"/>
</dbReference>
<dbReference type="GO" id="GO:0016757">
    <property type="term" value="F:glycosyltransferase activity"/>
    <property type="evidence" value="ECO:0007669"/>
    <property type="project" value="InterPro"/>
</dbReference>
<dbReference type="RefSeq" id="WP_163497048.1">
    <property type="nucleotide sequence ID" value="NZ_CP048711.1"/>
</dbReference>
<dbReference type="InterPro" id="IPR001296">
    <property type="entry name" value="Glyco_trans_1"/>
</dbReference>
<evidence type="ECO:0000313" key="4">
    <source>
        <dbReference type="EMBL" id="QIB67622.1"/>
    </source>
</evidence>
<proteinExistence type="predicted"/>
<gene>
    <name evidence="4" type="ORF">G3T16_10235</name>
</gene>
<dbReference type="Proteomes" id="UP000477680">
    <property type="component" value="Chromosome"/>
</dbReference>
<evidence type="ECO:0000259" key="3">
    <source>
        <dbReference type="Pfam" id="PF13439"/>
    </source>
</evidence>
<dbReference type="KEGG" id="kim:G3T16_10235"/>
<dbReference type="SUPFAM" id="SSF53756">
    <property type="entry name" value="UDP-Glycosyltransferase/glycogen phosphorylase"/>
    <property type="match status" value="1"/>
</dbReference>
<dbReference type="GO" id="GO:0009103">
    <property type="term" value="P:lipopolysaccharide biosynthetic process"/>
    <property type="evidence" value="ECO:0007669"/>
    <property type="project" value="TreeGrafter"/>
</dbReference>
<organism evidence="4 5">
    <name type="scientific">Kineobactrum salinum</name>
    <dbReference type="NCBI Taxonomy" id="2708301"/>
    <lineage>
        <taxon>Bacteria</taxon>
        <taxon>Pseudomonadati</taxon>
        <taxon>Pseudomonadota</taxon>
        <taxon>Gammaproteobacteria</taxon>
        <taxon>Cellvibrionales</taxon>
        <taxon>Halieaceae</taxon>
        <taxon>Kineobactrum</taxon>
    </lineage>
</organism>
<evidence type="ECO:0000259" key="2">
    <source>
        <dbReference type="Pfam" id="PF00534"/>
    </source>
</evidence>
<sequence>MRAEASPPVPVPLADPPLRIALLGYRSNPHSGGQGVYLNYLSKALVEAGHRVDVISGPPYPVLDARVRLVRLPSLDLYENGLRSLRVHHLSSLGNLIEWGSKLTGGFAEPYTFGRRAVKYLRRYRHDYDVIHDNQSLSHGMLQLQRMGLPLLTTVHHPITNDLRIALGSARSWQQRLMIRRWHSFLRMQKTVIKQLRHVVTVSDCSRQDIARDFGLQPAGIELVHNGIDTEEFRPLPAVVRKPYRLMATASADAPLKGLRYLLLAHASLLRHYPDLELLVVGRLQPGGKTERLIARLGIAGSVRFVSGISTAEMVRYYAEACIAVVPSVYEGFGLPAGEAMACGVPVVSTNGGALPEVVGDAGVIVPTRDAEALAGAVAALLEDPARRARLAVTGRRRILEHFNWRVCAQAMEACYRKVIADADC</sequence>
<evidence type="ECO:0000256" key="1">
    <source>
        <dbReference type="ARBA" id="ARBA00022679"/>
    </source>
</evidence>
<protein>
    <submittedName>
        <fullName evidence="4">Glycosyltransferase family 4 protein</fullName>
    </submittedName>
</protein>
<accession>A0A6C0U5Z5</accession>
<dbReference type="Gene3D" id="3.40.50.2000">
    <property type="entry name" value="Glycogen Phosphorylase B"/>
    <property type="match status" value="2"/>
</dbReference>